<organism evidence="1 2">
    <name type="scientific">Candidatus Dechloromonas phosphorivorans</name>
    <dbReference type="NCBI Taxonomy" id="2899244"/>
    <lineage>
        <taxon>Bacteria</taxon>
        <taxon>Pseudomonadati</taxon>
        <taxon>Pseudomonadota</taxon>
        <taxon>Betaproteobacteria</taxon>
        <taxon>Rhodocyclales</taxon>
        <taxon>Azonexaceae</taxon>
        <taxon>Dechloromonas</taxon>
    </lineage>
</organism>
<proteinExistence type="predicted"/>
<gene>
    <name evidence="1" type="ORF">IPJ38_22910</name>
</gene>
<evidence type="ECO:0000313" key="2">
    <source>
        <dbReference type="Proteomes" id="UP000739411"/>
    </source>
</evidence>
<reference evidence="1 2" key="1">
    <citation type="submission" date="2020-10" db="EMBL/GenBank/DDBJ databases">
        <title>Connecting structure to function with the recovery of over 1000 high-quality activated sludge metagenome-assembled genomes encoding full-length rRNA genes using long-read sequencing.</title>
        <authorList>
            <person name="Singleton C.M."/>
            <person name="Petriglieri F."/>
            <person name="Kristensen J.M."/>
            <person name="Kirkegaard R.H."/>
            <person name="Michaelsen T.Y."/>
            <person name="Andersen M.H."/>
            <person name="Karst S.M."/>
            <person name="Dueholm M.S."/>
            <person name="Nielsen P.H."/>
            <person name="Albertsen M."/>
        </authorList>
    </citation>
    <scope>NUCLEOTIDE SEQUENCE [LARGE SCALE GENOMIC DNA]</scope>
    <source>
        <strain evidence="1">EsbW_18-Q3-R4-48_BATAC.463</strain>
    </source>
</reference>
<name>A0A935K8L0_9RHOO</name>
<protein>
    <submittedName>
        <fullName evidence="1">Polyhydroxyalkanoic acid system family protein</fullName>
    </submittedName>
</protein>
<dbReference type="Pfam" id="PF09650">
    <property type="entry name" value="PHA_gran_rgn"/>
    <property type="match status" value="1"/>
</dbReference>
<dbReference type="EMBL" id="JADJMS010000052">
    <property type="protein sequence ID" value="MBK7417507.1"/>
    <property type="molecule type" value="Genomic_DNA"/>
</dbReference>
<dbReference type="AlphaFoldDB" id="A0A935K8L0"/>
<evidence type="ECO:0000313" key="1">
    <source>
        <dbReference type="EMBL" id="MBK7417507.1"/>
    </source>
</evidence>
<dbReference type="NCBIfam" id="TIGR02610">
    <property type="entry name" value="PHA_gran_rgn"/>
    <property type="match status" value="1"/>
</dbReference>
<dbReference type="InterPro" id="IPR013433">
    <property type="entry name" value="PHA_gran_rgn"/>
</dbReference>
<sequence>MAYGLGLVTGGKCYRRYRFRCAPVTLPDMSEILITRVHKLSMKKARLAAEHVAVDLQKEFDLSYVWDEAGVLRFERTGVRGQLTLAKHEVTVQVKLGVFYLPFKAALEREIHEYFDQRFG</sequence>
<comment type="caution">
    <text evidence="1">The sequence shown here is derived from an EMBL/GenBank/DDBJ whole genome shotgun (WGS) entry which is preliminary data.</text>
</comment>
<accession>A0A935K8L0</accession>
<dbReference type="Proteomes" id="UP000739411">
    <property type="component" value="Unassembled WGS sequence"/>
</dbReference>